<dbReference type="GO" id="GO:0005524">
    <property type="term" value="F:ATP binding"/>
    <property type="evidence" value="ECO:0007669"/>
    <property type="project" value="UniProtKB-KW"/>
</dbReference>
<dbReference type="Proteomes" id="UP000182762">
    <property type="component" value="Unassembled WGS sequence"/>
</dbReference>
<dbReference type="Gene3D" id="3.40.50.300">
    <property type="entry name" value="P-loop containing nucleotide triphosphate hydrolases"/>
    <property type="match status" value="1"/>
</dbReference>
<dbReference type="Pfam" id="PF00005">
    <property type="entry name" value="ABC_tran"/>
    <property type="match status" value="1"/>
</dbReference>
<accession>A0A1I5YD23</accession>
<sequence length="264" mass="29538">MNTIISLDNISWIRQKQPIIKNVCWTIQEGEHWALVGRNGSGKTTLLNMINGYLWPTKGSISVLGESFGRVNLQELRKHIGIVSSSLSERFSSTVLCEEVIVSGKFASIGLYDQTEEADFEKAAELMSMLRIKGLAAREYGICSQGEKQKVLIARALMANPKLLILDEPCNGLDLLSREAFLESIETLACLEDGPTLIYVTHHIEEILPVFNKTCLLKDGEVYAQGNKEELLTSKTLSTFFNVPLEAQTENGRTYVKILQQEKR</sequence>
<dbReference type="CDD" id="cd03225">
    <property type="entry name" value="ABC_cobalt_CbiO_domain1"/>
    <property type="match status" value="1"/>
</dbReference>
<dbReference type="InterPro" id="IPR003593">
    <property type="entry name" value="AAA+_ATPase"/>
</dbReference>
<dbReference type="EMBL" id="FOXX01000002">
    <property type="protein sequence ID" value="SFQ42125.1"/>
    <property type="molecule type" value="Genomic_DNA"/>
</dbReference>
<gene>
    <name evidence="6" type="ORF">SAMN02745910_01387</name>
</gene>
<evidence type="ECO:0000256" key="4">
    <source>
        <dbReference type="ARBA" id="ARBA00022840"/>
    </source>
</evidence>
<dbReference type="InterPro" id="IPR017871">
    <property type="entry name" value="ABC_transporter-like_CS"/>
</dbReference>
<dbReference type="SUPFAM" id="SSF52540">
    <property type="entry name" value="P-loop containing nucleoside triphosphate hydrolases"/>
    <property type="match status" value="1"/>
</dbReference>
<evidence type="ECO:0000256" key="1">
    <source>
        <dbReference type="ARBA" id="ARBA00004202"/>
    </source>
</evidence>
<dbReference type="PANTHER" id="PTHR43158">
    <property type="entry name" value="SKFA PEPTIDE EXPORT ATP-BINDING PROTEIN SKFE"/>
    <property type="match status" value="1"/>
</dbReference>
<comment type="caution">
    <text evidence="6">The sequence shown here is derived from an EMBL/GenBank/DDBJ whole genome shotgun (WGS) entry which is preliminary data.</text>
</comment>
<evidence type="ECO:0000256" key="2">
    <source>
        <dbReference type="ARBA" id="ARBA00022448"/>
    </source>
</evidence>
<evidence type="ECO:0000313" key="6">
    <source>
        <dbReference type="EMBL" id="SFQ42125.1"/>
    </source>
</evidence>
<evidence type="ECO:0000259" key="5">
    <source>
        <dbReference type="PROSITE" id="PS50893"/>
    </source>
</evidence>
<keyword evidence="2" id="KW-0813">Transport</keyword>
<comment type="subcellular location">
    <subcellularLocation>
        <location evidence="1">Cell membrane</location>
        <topology evidence="1">Peripheral membrane protein</topology>
    </subcellularLocation>
</comment>
<dbReference type="InterPro" id="IPR015856">
    <property type="entry name" value="ABC_transpr_CbiO/EcfA_su"/>
</dbReference>
<protein>
    <submittedName>
        <fullName evidence="6">Iron complex transport system ATP-binding protein</fullName>
    </submittedName>
</protein>
<keyword evidence="4 6" id="KW-0067">ATP-binding</keyword>
<dbReference type="PROSITE" id="PS00211">
    <property type="entry name" value="ABC_TRANSPORTER_1"/>
    <property type="match status" value="1"/>
</dbReference>
<dbReference type="RefSeq" id="WP_061803794.1">
    <property type="nucleotide sequence ID" value="NZ_FOXX01000002.1"/>
</dbReference>
<keyword evidence="7" id="KW-1185">Reference proteome</keyword>
<evidence type="ECO:0000256" key="3">
    <source>
        <dbReference type="ARBA" id="ARBA00022741"/>
    </source>
</evidence>
<dbReference type="InterPro" id="IPR027417">
    <property type="entry name" value="P-loop_NTPase"/>
</dbReference>
<dbReference type="InterPro" id="IPR003439">
    <property type="entry name" value="ABC_transporter-like_ATP-bd"/>
</dbReference>
<dbReference type="PANTHER" id="PTHR43158:SF2">
    <property type="entry name" value="SKFA PEPTIDE EXPORT ATP-BINDING PROTEIN SKFE"/>
    <property type="match status" value="1"/>
</dbReference>
<evidence type="ECO:0000313" key="7">
    <source>
        <dbReference type="Proteomes" id="UP000182762"/>
    </source>
</evidence>
<keyword evidence="3" id="KW-0547">Nucleotide-binding</keyword>
<dbReference type="GeneID" id="93710105"/>
<dbReference type="PROSITE" id="PS50893">
    <property type="entry name" value="ABC_TRANSPORTER_2"/>
    <property type="match status" value="1"/>
</dbReference>
<dbReference type="SMART" id="SM00382">
    <property type="entry name" value="AAA"/>
    <property type="match status" value="1"/>
</dbReference>
<reference evidence="6 7" key="1">
    <citation type="submission" date="2016-10" db="EMBL/GenBank/DDBJ databases">
        <authorList>
            <person name="Varghese N."/>
            <person name="Submissions S."/>
        </authorList>
    </citation>
    <scope>NUCLEOTIDE SEQUENCE [LARGE SCALE GENOMIC DNA]</scope>
    <source>
        <strain evidence="6 7">DSM 13796</strain>
    </source>
</reference>
<proteinExistence type="predicted"/>
<organism evidence="6 7">
    <name type="scientific">Priestia endophytica DSM 13796</name>
    <dbReference type="NCBI Taxonomy" id="1121089"/>
    <lineage>
        <taxon>Bacteria</taxon>
        <taxon>Bacillati</taxon>
        <taxon>Bacillota</taxon>
        <taxon>Bacilli</taxon>
        <taxon>Bacillales</taxon>
        <taxon>Bacillaceae</taxon>
        <taxon>Priestia</taxon>
    </lineage>
</organism>
<feature type="domain" description="ABC transporter" evidence="5">
    <location>
        <begin position="5"/>
        <end position="244"/>
    </location>
</feature>
<name>A0A1I5YD23_9BACI</name>